<evidence type="ECO:0000313" key="2">
    <source>
        <dbReference type="Proteomes" id="UP000236551"/>
    </source>
</evidence>
<dbReference type="Proteomes" id="UP000236551">
    <property type="component" value="Plasmid pCV839-15-p2"/>
</dbReference>
<protein>
    <submittedName>
        <fullName evidence="1">Uncharacterized protein</fullName>
    </submittedName>
</protein>
<sequence length="42" mass="4500">MAAVNFPGLPASWQYRQIHGEGSVLHSPPYLILPSNSGHAAK</sequence>
<dbReference type="EMBL" id="CP024976">
    <property type="protein sequence ID" value="ATZ30229.1"/>
    <property type="molecule type" value="Genomic_DNA"/>
</dbReference>
<reference evidence="1 2" key="1">
    <citation type="submission" date="2017-11" db="EMBL/GenBank/DDBJ databases">
        <title>Escherichia coli CV839-15 Genome sequencing and assembly.</title>
        <authorList>
            <person name="Li Z."/>
            <person name="Song N."/>
            <person name="Li W."/>
            <person name="Philip H.R."/>
            <person name="Bu Z."/>
            <person name="Siguo L."/>
        </authorList>
    </citation>
    <scope>NUCLEOTIDE SEQUENCE [LARGE SCALE GENOMIC DNA]</scope>
    <source>
        <strain evidence="1 2">CV839-15</strain>
        <plasmid evidence="2">Plasmid pcv839-15-p2</plasmid>
    </source>
</reference>
<geneLocation type="plasmid" evidence="2">
    <name>pcv839-15-p2</name>
</geneLocation>
<proteinExistence type="predicted"/>
<organism evidence="1 2">
    <name type="scientific">Escherichia coli</name>
    <dbReference type="NCBI Taxonomy" id="562"/>
    <lineage>
        <taxon>Bacteria</taxon>
        <taxon>Pseudomonadati</taxon>
        <taxon>Pseudomonadota</taxon>
        <taxon>Gammaproteobacteria</taxon>
        <taxon>Enterobacterales</taxon>
        <taxon>Enterobacteriaceae</taxon>
        <taxon>Escherichia</taxon>
    </lineage>
</organism>
<name>A0A2H4TL25_ECOLX</name>
<gene>
    <name evidence="1" type="ORF">CV83915_2p0226</name>
</gene>
<evidence type="ECO:0000313" key="1">
    <source>
        <dbReference type="EMBL" id="ATZ30229.1"/>
    </source>
</evidence>
<keyword evidence="1" id="KW-0614">Plasmid</keyword>
<accession>A0A2H4TL25</accession>
<dbReference type="AlphaFoldDB" id="A0A2H4TL25"/>